<comment type="caution">
    <text evidence="3">The sequence shown here is derived from an EMBL/GenBank/DDBJ whole genome shotgun (WGS) entry which is preliminary data.</text>
</comment>
<dbReference type="PANTHER" id="PTHR48081:SF33">
    <property type="entry name" value="KYNURENINE FORMAMIDASE"/>
    <property type="match status" value="1"/>
</dbReference>
<gene>
    <name evidence="3" type="ORF">G443_000425</name>
</gene>
<evidence type="ECO:0000313" key="3">
    <source>
        <dbReference type="EMBL" id="MCP2330155.1"/>
    </source>
</evidence>
<dbReference type="InterPro" id="IPR029058">
    <property type="entry name" value="AB_hydrolase_fold"/>
</dbReference>
<dbReference type="Proteomes" id="UP000791080">
    <property type="component" value="Unassembled WGS sequence"/>
</dbReference>
<evidence type="ECO:0000313" key="4">
    <source>
        <dbReference type="Proteomes" id="UP000791080"/>
    </source>
</evidence>
<dbReference type="InterPro" id="IPR013094">
    <property type="entry name" value="AB_hydrolase_3"/>
</dbReference>
<organism evidence="3 4">
    <name type="scientific">Actinoalloteichus caeruleus DSM 43889</name>
    <dbReference type="NCBI Taxonomy" id="1120930"/>
    <lineage>
        <taxon>Bacteria</taxon>
        <taxon>Bacillati</taxon>
        <taxon>Actinomycetota</taxon>
        <taxon>Actinomycetes</taxon>
        <taxon>Pseudonocardiales</taxon>
        <taxon>Pseudonocardiaceae</taxon>
        <taxon>Actinoalloteichus</taxon>
        <taxon>Actinoalloteichus cyanogriseus</taxon>
    </lineage>
</organism>
<dbReference type="EMBL" id="AUBJ02000001">
    <property type="protein sequence ID" value="MCP2330155.1"/>
    <property type="molecule type" value="Genomic_DNA"/>
</dbReference>
<dbReference type="Pfam" id="PF07859">
    <property type="entry name" value="Abhydrolase_3"/>
    <property type="match status" value="1"/>
</dbReference>
<accession>A0ABT1JCD3</accession>
<dbReference type="SUPFAM" id="SSF53474">
    <property type="entry name" value="alpha/beta-Hydrolases"/>
    <property type="match status" value="1"/>
</dbReference>
<evidence type="ECO:0000259" key="2">
    <source>
        <dbReference type="Pfam" id="PF07859"/>
    </source>
</evidence>
<name>A0ABT1JCD3_ACTCY</name>
<keyword evidence="1" id="KW-0378">Hydrolase</keyword>
<evidence type="ECO:0000256" key="1">
    <source>
        <dbReference type="ARBA" id="ARBA00022801"/>
    </source>
</evidence>
<dbReference type="PANTHER" id="PTHR48081">
    <property type="entry name" value="AB HYDROLASE SUPERFAMILY PROTEIN C4A8.06C"/>
    <property type="match status" value="1"/>
</dbReference>
<dbReference type="Gene3D" id="3.40.50.1820">
    <property type="entry name" value="alpha/beta hydrolase"/>
    <property type="match status" value="1"/>
</dbReference>
<protein>
    <submittedName>
        <fullName evidence="3">Arylformamidase</fullName>
    </submittedName>
</protein>
<keyword evidence="4" id="KW-1185">Reference proteome</keyword>
<feature type="domain" description="Alpha/beta hydrolase fold-3" evidence="2">
    <location>
        <begin position="74"/>
        <end position="264"/>
    </location>
</feature>
<proteinExistence type="predicted"/>
<dbReference type="InterPro" id="IPR050300">
    <property type="entry name" value="GDXG_lipolytic_enzyme"/>
</dbReference>
<reference evidence="3 4" key="1">
    <citation type="submission" date="2022-06" db="EMBL/GenBank/DDBJ databases">
        <title>Genomic Encyclopedia of Type Strains, Phase I: the one thousand microbial genomes (KMG-I) project.</title>
        <authorList>
            <person name="Kyrpides N."/>
        </authorList>
    </citation>
    <scope>NUCLEOTIDE SEQUENCE [LARGE SCALE GENOMIC DNA]</scope>
    <source>
        <strain evidence="3 4">DSM 43889</strain>
    </source>
</reference>
<sequence>MAVDWRDYDRDELARQYSPSSRVDDIGPYLADYARRSDEARRDLVVHRDLSYGTDPEQAFDYFPASRAGAPLHVFVHGGYWQELSRHDSAFPALDLVPAGAAFVALGYGLAPAHDLAEIVASVSLGIRRLCQHRSELPGTPSEVHLSGTSAGAHLVASALLDVEGWRRDGLDPSRDVASATLLSGVYELEPLRHTYVNDALGLDAAAAAAHSPLLALRSPLPPLLVALGRNETEEFGRQHREFVDRARAVGTEVTDVVVPGRDHFDLPLDLGRRGTVVGDAVRRRMRLG</sequence>